<evidence type="ECO:0000256" key="2">
    <source>
        <dbReference type="ARBA" id="ARBA00022833"/>
    </source>
</evidence>
<feature type="compositionally biased region" description="Basic residues" evidence="3">
    <location>
        <begin position="20"/>
        <end position="33"/>
    </location>
</feature>
<gene>
    <name evidence="4" type="ORF">CC80DRAFT_495236</name>
</gene>
<dbReference type="SMART" id="SM00238">
    <property type="entry name" value="BIR"/>
    <property type="match status" value="2"/>
</dbReference>
<dbReference type="PROSITE" id="PS50143">
    <property type="entry name" value="BIR_REPEAT_2"/>
    <property type="match status" value="2"/>
</dbReference>
<dbReference type="Gene3D" id="1.10.1170.10">
    <property type="entry name" value="Inhibitor Of Apoptosis Protein (2mihbC-IAP-1), Chain A"/>
    <property type="match status" value="2"/>
</dbReference>
<dbReference type="SUPFAM" id="SSF57924">
    <property type="entry name" value="Inhibitor of apoptosis (IAP) repeat"/>
    <property type="match status" value="2"/>
</dbReference>
<evidence type="ECO:0000313" key="5">
    <source>
        <dbReference type="Proteomes" id="UP000800035"/>
    </source>
</evidence>
<feature type="compositionally biased region" description="Low complexity" evidence="3">
    <location>
        <begin position="222"/>
        <end position="234"/>
    </location>
</feature>
<feature type="region of interest" description="Disordered" evidence="3">
    <location>
        <begin position="340"/>
        <end position="389"/>
    </location>
</feature>
<feature type="region of interest" description="Disordered" evidence="3">
    <location>
        <begin position="427"/>
        <end position="499"/>
    </location>
</feature>
<keyword evidence="5" id="KW-1185">Reference proteome</keyword>
<feature type="region of interest" description="Disordered" evidence="3">
    <location>
        <begin position="210"/>
        <end position="248"/>
    </location>
</feature>
<evidence type="ECO:0000256" key="3">
    <source>
        <dbReference type="SAM" id="MobiDB-lite"/>
    </source>
</evidence>
<dbReference type="AlphaFoldDB" id="A0A6A5TKH4"/>
<dbReference type="InterPro" id="IPR001370">
    <property type="entry name" value="BIR_rpt"/>
</dbReference>
<dbReference type="EMBL" id="ML977010">
    <property type="protein sequence ID" value="KAF1952420.1"/>
    <property type="molecule type" value="Genomic_DNA"/>
</dbReference>
<dbReference type="PANTHER" id="PTHR46771:SF5">
    <property type="entry name" value="DETERIN"/>
    <property type="match status" value="1"/>
</dbReference>
<protein>
    <submittedName>
        <fullName evidence="4">Inhibitor of apoptosis repeat-containing protein</fullName>
    </submittedName>
</protein>
<name>A0A6A5TKH4_9PLEO</name>
<feature type="compositionally biased region" description="Basic and acidic residues" evidence="3">
    <location>
        <begin position="435"/>
        <end position="449"/>
    </location>
</feature>
<dbReference type="Pfam" id="PF00653">
    <property type="entry name" value="BIR"/>
    <property type="match status" value="2"/>
</dbReference>
<feature type="compositionally biased region" description="Basic residues" evidence="3">
    <location>
        <begin position="350"/>
        <end position="359"/>
    </location>
</feature>
<evidence type="ECO:0000313" key="4">
    <source>
        <dbReference type="EMBL" id="KAF1952420.1"/>
    </source>
</evidence>
<dbReference type="PANTHER" id="PTHR46771">
    <property type="entry name" value="DETERIN"/>
    <property type="match status" value="1"/>
</dbReference>
<evidence type="ECO:0000256" key="1">
    <source>
        <dbReference type="ARBA" id="ARBA00022723"/>
    </source>
</evidence>
<feature type="region of interest" description="Disordered" evidence="3">
    <location>
        <begin position="1"/>
        <end position="47"/>
    </location>
</feature>
<dbReference type="InterPro" id="IPR051190">
    <property type="entry name" value="Baculoviral_IAP"/>
</dbReference>
<feature type="region of interest" description="Disordered" evidence="3">
    <location>
        <begin position="271"/>
        <end position="291"/>
    </location>
</feature>
<dbReference type="CDD" id="cd00022">
    <property type="entry name" value="BIR"/>
    <property type="match status" value="2"/>
</dbReference>
<reference evidence="4" key="1">
    <citation type="journal article" date="2020" name="Stud. Mycol.">
        <title>101 Dothideomycetes genomes: a test case for predicting lifestyles and emergence of pathogens.</title>
        <authorList>
            <person name="Haridas S."/>
            <person name="Albert R."/>
            <person name="Binder M."/>
            <person name="Bloem J."/>
            <person name="Labutti K."/>
            <person name="Salamov A."/>
            <person name="Andreopoulos B."/>
            <person name="Baker S."/>
            <person name="Barry K."/>
            <person name="Bills G."/>
            <person name="Bluhm B."/>
            <person name="Cannon C."/>
            <person name="Castanera R."/>
            <person name="Culley D."/>
            <person name="Daum C."/>
            <person name="Ezra D."/>
            <person name="Gonzalez J."/>
            <person name="Henrissat B."/>
            <person name="Kuo A."/>
            <person name="Liang C."/>
            <person name="Lipzen A."/>
            <person name="Lutzoni F."/>
            <person name="Magnuson J."/>
            <person name="Mondo S."/>
            <person name="Nolan M."/>
            <person name="Ohm R."/>
            <person name="Pangilinan J."/>
            <person name="Park H.-J."/>
            <person name="Ramirez L."/>
            <person name="Alfaro M."/>
            <person name="Sun H."/>
            <person name="Tritt A."/>
            <person name="Yoshinaga Y."/>
            <person name="Zwiers L.-H."/>
            <person name="Turgeon B."/>
            <person name="Goodwin S."/>
            <person name="Spatafora J."/>
            <person name="Crous P."/>
            <person name="Grigoriev I."/>
        </authorList>
    </citation>
    <scope>NUCLEOTIDE SEQUENCE</scope>
    <source>
        <strain evidence="4">CBS 675.92</strain>
    </source>
</reference>
<dbReference type="OrthoDB" id="2196114at2759"/>
<keyword evidence="2" id="KW-0862">Zinc</keyword>
<accession>A0A6A5TKH4</accession>
<proteinExistence type="predicted"/>
<organism evidence="4 5">
    <name type="scientific">Byssothecium circinans</name>
    <dbReference type="NCBI Taxonomy" id="147558"/>
    <lineage>
        <taxon>Eukaryota</taxon>
        <taxon>Fungi</taxon>
        <taxon>Dikarya</taxon>
        <taxon>Ascomycota</taxon>
        <taxon>Pezizomycotina</taxon>
        <taxon>Dothideomycetes</taxon>
        <taxon>Pleosporomycetidae</taxon>
        <taxon>Pleosporales</taxon>
        <taxon>Massarineae</taxon>
        <taxon>Massarinaceae</taxon>
        <taxon>Byssothecium</taxon>
    </lineage>
</organism>
<dbReference type="Proteomes" id="UP000800035">
    <property type="component" value="Unassembled WGS sequence"/>
</dbReference>
<dbReference type="GO" id="GO:0046872">
    <property type="term" value="F:metal ion binding"/>
    <property type="evidence" value="ECO:0007669"/>
    <property type="project" value="UniProtKB-KW"/>
</dbReference>
<sequence length="601" mass="65954">MDSSYASYQARLDTFAPPKSKSRRTSSRSKKPAPKATQKGGWPHTYPRPDDLAYAGFVFRPTSASFDNVQCFSCQTQLDGWEESDTPAFEHLTHSPNCGFAINVCIRLRHNDPGRVEDDPLNENMVEARRMTFADLWPLDEAAGFPSIEQMVNAGWYYDPSNDTPDGVTCPYCSLSLDAWDAGDDPTDEHSKRSPDCLFFSLKELYHPTQKTKATRGKRASSRSSTASRTAAKSTRTKKAVAKEELNKALQPQPSLDASIISFAESVTTSVADAPAKRQTKGRKTKKAQEDSIVVESFAESVADSVADAPAKRATRGRKAKKAQEESIIAESFAESVANSVASTASKANAKGRRTKKAAARTSNASIVSTRTTRQRKEPAPLSSPKLHYHQISDLSRSDFIASTPRQAYLAPPVASPNLNQISDLTRSDIIASTPKEDPKKAQKKRTSEALELDDAAPSPKRSRISDLSRSDIIASTPRQTPKGAVSHCPQTPTTPQDAAMDWEPINVDEIFEKAEVFDVVSNIIVDPALDKENIDTTGSPSALVESIKSRLTTAEKQMTIEEWVLYNAKRGEQQLRAECERQIMAFEAQGRRALAALDAH</sequence>
<keyword evidence="1" id="KW-0479">Metal-binding</keyword>